<keyword evidence="2" id="KW-1185">Reference proteome</keyword>
<dbReference type="Proteomes" id="UP001241848">
    <property type="component" value="Unassembled WGS sequence"/>
</dbReference>
<evidence type="ECO:0000313" key="1">
    <source>
        <dbReference type="EMBL" id="MDP4096670.1"/>
    </source>
</evidence>
<dbReference type="RefSeq" id="WP_305754296.1">
    <property type="nucleotide sequence ID" value="NZ_JAPCKK010000014.1"/>
</dbReference>
<reference evidence="1 2" key="1">
    <citation type="submission" date="2022-10" db="EMBL/GenBank/DDBJ databases">
        <title>Paenibacillus description and whole genome data of maize root bacterial community.</title>
        <authorList>
            <person name="Marton D."/>
            <person name="Farkas M."/>
            <person name="Cserhati M."/>
        </authorList>
    </citation>
    <scope>NUCLEOTIDE SEQUENCE [LARGE SCALE GENOMIC DNA]</scope>
    <source>
        <strain evidence="1 2">P96</strain>
    </source>
</reference>
<organism evidence="1 2">
    <name type="scientific">Paenibacillus zeirhizosphaerae</name>
    <dbReference type="NCBI Taxonomy" id="2987519"/>
    <lineage>
        <taxon>Bacteria</taxon>
        <taxon>Bacillati</taxon>
        <taxon>Bacillota</taxon>
        <taxon>Bacilli</taxon>
        <taxon>Bacillales</taxon>
        <taxon>Paenibacillaceae</taxon>
        <taxon>Paenibacillus</taxon>
    </lineage>
</organism>
<proteinExistence type="predicted"/>
<gene>
    <name evidence="1" type="ORF">OIN60_07790</name>
</gene>
<comment type="caution">
    <text evidence="1">The sequence shown here is derived from an EMBL/GenBank/DDBJ whole genome shotgun (WGS) entry which is preliminary data.</text>
</comment>
<name>A0ABT9FPL4_9BACL</name>
<protein>
    <submittedName>
        <fullName evidence="1">Uncharacterized protein</fullName>
    </submittedName>
</protein>
<accession>A0ABT9FPL4</accession>
<sequence>MKKKNMRRLVMDLRRFLPLCLLGLLTLLTLFMLCAQLLLHIPAVARHVSPIGDMEGWPLEVNGS</sequence>
<dbReference type="EMBL" id="JAPCKK010000014">
    <property type="protein sequence ID" value="MDP4096670.1"/>
    <property type="molecule type" value="Genomic_DNA"/>
</dbReference>
<evidence type="ECO:0000313" key="2">
    <source>
        <dbReference type="Proteomes" id="UP001241848"/>
    </source>
</evidence>